<dbReference type="PANTHER" id="PTHR46696:SF1">
    <property type="entry name" value="CYTOCHROME P450 YJIB-RELATED"/>
    <property type="match status" value="1"/>
</dbReference>
<dbReference type="PRINTS" id="PR00359">
    <property type="entry name" value="BP450"/>
</dbReference>
<dbReference type="InterPro" id="IPR002397">
    <property type="entry name" value="Cyt_P450_B"/>
</dbReference>
<evidence type="ECO:0000313" key="10">
    <source>
        <dbReference type="Proteomes" id="UP000190637"/>
    </source>
</evidence>
<dbReference type="OrthoDB" id="4133219at2"/>
<gene>
    <name evidence="9" type="ORF">SAMN02745673_01478</name>
</gene>
<dbReference type="PRINTS" id="PR00385">
    <property type="entry name" value="P450"/>
</dbReference>
<dbReference type="Proteomes" id="UP000190637">
    <property type="component" value="Unassembled WGS sequence"/>
</dbReference>
<protein>
    <submittedName>
        <fullName evidence="9">Cytochrome P450</fullName>
    </submittedName>
</protein>
<evidence type="ECO:0000256" key="3">
    <source>
        <dbReference type="ARBA" id="ARBA00022723"/>
    </source>
</evidence>
<dbReference type="InterPro" id="IPR017972">
    <property type="entry name" value="Cyt_P450_CS"/>
</dbReference>
<organism evidence="9 10">
    <name type="scientific">Marinactinospora thermotolerans DSM 45154</name>
    <dbReference type="NCBI Taxonomy" id="1122192"/>
    <lineage>
        <taxon>Bacteria</taxon>
        <taxon>Bacillati</taxon>
        <taxon>Actinomycetota</taxon>
        <taxon>Actinomycetes</taxon>
        <taxon>Streptosporangiales</taxon>
        <taxon>Nocardiopsidaceae</taxon>
        <taxon>Marinactinospora</taxon>
    </lineage>
</organism>
<sequence>MTSSPSAEPRSADGRPASFPIGRSCPFAPPDAYAAMREEAPLTKVAIPGGKEAWLVTRHADVRTALASPAASSDARHPAFPALGDGEQAVAADLRPFIRMDPPDHTRVRRMLVGEFTVKRVRAMRPAIEEICAEQVDHLLSRPAPADLVGDYANRVSTTVICRLLGVPTADLEFFRRVTTITGGRSSTAEQVGAALADLFALLDRLIDDKAADPQDDLISRLVTGPLARGEITRSSLLSQIGITLNAGHETSRNMIPLAALTLLRHPDQLDLLRADPGLWPAAVDELLRLLSVADVIPLRVATEDIELDGATIPAGDGFIALLAAADHDPRAFADPGELDITRSERHHVAFGYGVHQCVGQNLGRLELEVALRTLFDRVPTLRPAVPVEELPLRSASAIFGLEEVPVRW</sequence>
<comment type="similarity">
    <text evidence="1 7">Belongs to the cytochrome P450 family.</text>
</comment>
<evidence type="ECO:0000256" key="2">
    <source>
        <dbReference type="ARBA" id="ARBA00022617"/>
    </source>
</evidence>
<dbReference type="EMBL" id="FUWS01000003">
    <property type="protein sequence ID" value="SJZ79558.1"/>
    <property type="molecule type" value="Genomic_DNA"/>
</dbReference>
<dbReference type="GO" id="GO:0016705">
    <property type="term" value="F:oxidoreductase activity, acting on paired donors, with incorporation or reduction of molecular oxygen"/>
    <property type="evidence" value="ECO:0007669"/>
    <property type="project" value="InterPro"/>
</dbReference>
<dbReference type="GO" id="GO:0004497">
    <property type="term" value="F:monooxygenase activity"/>
    <property type="evidence" value="ECO:0007669"/>
    <property type="project" value="UniProtKB-KW"/>
</dbReference>
<feature type="region of interest" description="Disordered" evidence="8">
    <location>
        <begin position="1"/>
        <end position="24"/>
    </location>
</feature>
<dbReference type="AlphaFoldDB" id="A0A1T4NL88"/>
<dbReference type="InterPro" id="IPR036396">
    <property type="entry name" value="Cyt_P450_sf"/>
</dbReference>
<evidence type="ECO:0000256" key="1">
    <source>
        <dbReference type="ARBA" id="ARBA00010617"/>
    </source>
</evidence>
<dbReference type="GO" id="GO:0020037">
    <property type="term" value="F:heme binding"/>
    <property type="evidence" value="ECO:0007669"/>
    <property type="project" value="InterPro"/>
</dbReference>
<evidence type="ECO:0000256" key="4">
    <source>
        <dbReference type="ARBA" id="ARBA00023002"/>
    </source>
</evidence>
<dbReference type="PROSITE" id="PS00086">
    <property type="entry name" value="CYTOCHROME_P450"/>
    <property type="match status" value="1"/>
</dbReference>
<evidence type="ECO:0000313" key="9">
    <source>
        <dbReference type="EMBL" id="SJZ79558.1"/>
    </source>
</evidence>
<dbReference type="Gene3D" id="1.10.630.10">
    <property type="entry name" value="Cytochrome P450"/>
    <property type="match status" value="1"/>
</dbReference>
<evidence type="ECO:0000256" key="8">
    <source>
        <dbReference type="SAM" id="MobiDB-lite"/>
    </source>
</evidence>
<name>A0A1T4NL88_9ACTN</name>
<dbReference type="SUPFAM" id="SSF48264">
    <property type="entry name" value="Cytochrome P450"/>
    <property type="match status" value="1"/>
</dbReference>
<keyword evidence="3 7" id="KW-0479">Metal-binding</keyword>
<dbReference type="CDD" id="cd11030">
    <property type="entry name" value="CYP105-like"/>
    <property type="match status" value="1"/>
</dbReference>
<keyword evidence="5 7" id="KW-0408">Iron</keyword>
<dbReference type="PANTHER" id="PTHR46696">
    <property type="entry name" value="P450, PUTATIVE (EUROFUNG)-RELATED"/>
    <property type="match status" value="1"/>
</dbReference>
<dbReference type="RefSeq" id="WP_078760853.1">
    <property type="nucleotide sequence ID" value="NZ_FUWS01000003.1"/>
</dbReference>
<keyword evidence="2 7" id="KW-0349">Heme</keyword>
<evidence type="ECO:0000256" key="7">
    <source>
        <dbReference type="RuleBase" id="RU000461"/>
    </source>
</evidence>
<dbReference type="Pfam" id="PF00067">
    <property type="entry name" value="p450"/>
    <property type="match status" value="1"/>
</dbReference>
<proteinExistence type="inferred from homology"/>
<keyword evidence="6 7" id="KW-0503">Monooxygenase</keyword>
<dbReference type="STRING" id="1122192.SAMN02745673_01478"/>
<evidence type="ECO:0000256" key="5">
    <source>
        <dbReference type="ARBA" id="ARBA00023004"/>
    </source>
</evidence>
<accession>A0A1T4NL88</accession>
<keyword evidence="10" id="KW-1185">Reference proteome</keyword>
<reference evidence="9 10" key="1">
    <citation type="submission" date="2017-02" db="EMBL/GenBank/DDBJ databases">
        <authorList>
            <person name="Peterson S.W."/>
        </authorList>
    </citation>
    <scope>NUCLEOTIDE SEQUENCE [LARGE SCALE GENOMIC DNA]</scope>
    <source>
        <strain evidence="9 10">DSM 45154</strain>
    </source>
</reference>
<dbReference type="InterPro" id="IPR001128">
    <property type="entry name" value="Cyt_P450"/>
</dbReference>
<dbReference type="GO" id="GO:0005506">
    <property type="term" value="F:iron ion binding"/>
    <property type="evidence" value="ECO:0007669"/>
    <property type="project" value="InterPro"/>
</dbReference>
<keyword evidence="4 7" id="KW-0560">Oxidoreductase</keyword>
<dbReference type="FunFam" id="1.10.630.10:FF:000018">
    <property type="entry name" value="Cytochrome P450 monooxygenase"/>
    <property type="match status" value="1"/>
</dbReference>
<evidence type="ECO:0000256" key="6">
    <source>
        <dbReference type="ARBA" id="ARBA00023033"/>
    </source>
</evidence>